<dbReference type="Gene3D" id="1.20.1270.210">
    <property type="match status" value="1"/>
</dbReference>
<dbReference type="OrthoDB" id="9765386at2"/>
<gene>
    <name evidence="1" type="ORF">PAP18089_01906</name>
</gene>
<dbReference type="RefSeq" id="WP_150728619.1">
    <property type="nucleotide sequence ID" value="NZ_CABPSX010000003.1"/>
</dbReference>
<sequence>MTLRQRIAAATRAFGSPGIQASAQEAPTSGVAKPDAWLTRLFGGGRSVSGQNVTPDSALRVMAVYAAVRILSESMASLPITLYQAGSDGKRSRVSEHSLVGLLHDAPNPNNTSVEWVEMQQAHLALRGNSYSFVELSGKGEVTGLVPQHPDKVTVRYDKESRTFTYDIDGVAGIPAESVLHIRGFSLDGLVGLTPIGLARESIGLSMAAEQVGAEAFNEGFVPPVVLEVAEKADKDQRQTYRKQWVELTQNRKGGPPVISGGMKLHTLRVSMQDLQFIETRRFSIAEIARLFRVPPHMLADLERATFSNIEQLSLEFVKYTLTPWIRRWEQRMNLTLLSQAERERGLYLKFNLDALLRADIKSRYESYKIGLESRILNANECREKEDMDGYPGGEVFWAPLNMAPSDVERTPKGETSK</sequence>
<organism evidence="1 2">
    <name type="scientific">Pandoraea apista</name>
    <dbReference type="NCBI Taxonomy" id="93218"/>
    <lineage>
        <taxon>Bacteria</taxon>
        <taxon>Pseudomonadati</taxon>
        <taxon>Pseudomonadota</taxon>
        <taxon>Betaproteobacteria</taxon>
        <taxon>Burkholderiales</taxon>
        <taxon>Burkholderiaceae</taxon>
        <taxon>Pandoraea</taxon>
    </lineage>
</organism>
<accession>A0A5E5P3I7</accession>
<dbReference type="AlphaFoldDB" id="A0A5E5P3I7"/>
<proteinExistence type="predicted"/>
<dbReference type="Gene3D" id="3.40.140.120">
    <property type="match status" value="1"/>
</dbReference>
<dbReference type="Proteomes" id="UP000364291">
    <property type="component" value="Unassembled WGS sequence"/>
</dbReference>
<reference evidence="1 2" key="1">
    <citation type="submission" date="2019-08" db="EMBL/GenBank/DDBJ databases">
        <authorList>
            <person name="Peeters C."/>
        </authorList>
    </citation>
    <scope>NUCLEOTIDE SEQUENCE [LARGE SCALE GENOMIC DNA]</scope>
    <source>
        <strain evidence="1 2">LMG 18089</strain>
    </source>
</reference>
<dbReference type="Pfam" id="PF04860">
    <property type="entry name" value="Phage_portal"/>
    <property type="match status" value="1"/>
</dbReference>
<dbReference type="InterPro" id="IPR006427">
    <property type="entry name" value="Portal_HK97"/>
</dbReference>
<protein>
    <submittedName>
        <fullName evidence="1">Phage portal protein</fullName>
    </submittedName>
</protein>
<dbReference type="EMBL" id="CABPSX010000003">
    <property type="protein sequence ID" value="VVG70934.1"/>
    <property type="molecule type" value="Genomic_DNA"/>
</dbReference>
<name>A0A5E5P3I7_9BURK</name>
<evidence type="ECO:0000313" key="1">
    <source>
        <dbReference type="EMBL" id="VVG70934.1"/>
    </source>
</evidence>
<dbReference type="InterPro" id="IPR006944">
    <property type="entry name" value="Phage/GTA_portal"/>
</dbReference>
<evidence type="ECO:0000313" key="2">
    <source>
        <dbReference type="Proteomes" id="UP000364291"/>
    </source>
</evidence>
<dbReference type="Gene3D" id="3.30.1120.70">
    <property type="match status" value="1"/>
</dbReference>
<dbReference type="NCBIfam" id="TIGR01537">
    <property type="entry name" value="portal_HK97"/>
    <property type="match status" value="1"/>
</dbReference>